<dbReference type="AlphaFoldDB" id="Q5KFM7"/>
<dbReference type="STRING" id="214684.Q5KFM7"/>
<dbReference type="InParanoid" id="Q5KFM7"/>
<dbReference type="Proteomes" id="UP000002149">
    <property type="component" value="Chromosome 6"/>
</dbReference>
<keyword evidence="4" id="KW-1185">Reference proteome</keyword>
<gene>
    <name evidence="3" type="ordered locus">CNF01230</name>
</gene>
<feature type="compositionally biased region" description="Low complexity" evidence="1">
    <location>
        <begin position="275"/>
        <end position="287"/>
    </location>
</feature>
<dbReference type="PaxDb" id="214684-Q5KFM7"/>
<feature type="region of interest" description="Disordered" evidence="1">
    <location>
        <begin position="382"/>
        <end position="436"/>
    </location>
</feature>
<dbReference type="KEGG" id="cne:CNF01230"/>
<dbReference type="InterPro" id="IPR005162">
    <property type="entry name" value="Retrotrans_gag_dom"/>
</dbReference>
<dbReference type="HOGENOM" id="CLU_655543_0_0_1"/>
<feature type="compositionally biased region" description="Low complexity" evidence="1">
    <location>
        <begin position="295"/>
        <end position="314"/>
    </location>
</feature>
<evidence type="ECO:0000313" key="3">
    <source>
        <dbReference type="EMBL" id="AAW43960.1"/>
    </source>
</evidence>
<accession>Q5KFM7</accession>
<sequence length="436" mass="47908">MNPQSAPFVPTADPPAMSVDQLRSLVQQMGNPRNYPNLPLPCAPRPDPRPAPLPALLASSSPPPRLPLSRSPPPKPPRPSPSHQPVPAPEPATNLPPALPVTFTGERTRALAFINLLEHSIQYHYDAFFANPSLAVSWASAHLSGPAATWFQKLRATSPEALSSWKAFRSAFADAYIPPSGRLLLLEQLLELRQTTTVQEYNRSFSRLMGQLDMMEDSGIVKDIYLRGLKHDIYVKLEAELEERGRPVSVGELAKLAYALDRAHGHLPSIDMRNPSSSSSQPVAAPTPSFPNTRSSNPYPTPTLSPSSLNTSASDPKPRTHSQVPPKPIIQPILQDLPPPPADIGQPRQQYRLQIRDYRRKHNLCAYCGMGDHYLEECPDRADRTSEQGGKKGKDWRRANGGKGDGEFRGNDKGWAEDNEGKVDAPSSVEQGQGRI</sequence>
<evidence type="ECO:0000259" key="2">
    <source>
        <dbReference type="Pfam" id="PF03732"/>
    </source>
</evidence>
<feature type="compositionally biased region" description="Pro residues" evidence="1">
    <location>
        <begin position="38"/>
        <end position="53"/>
    </location>
</feature>
<dbReference type="RefSeq" id="XP_024513008.1">
    <property type="nucleotide sequence ID" value="XM_024657354.1"/>
</dbReference>
<dbReference type="OrthoDB" id="10678700at2759"/>
<protein>
    <recommendedName>
        <fullName evidence="2">Retrotransposon gag domain-containing protein</fullName>
    </recommendedName>
</protein>
<feature type="domain" description="Retrotransposon gag" evidence="2">
    <location>
        <begin position="139"/>
        <end position="230"/>
    </location>
</feature>
<reference evidence="3 4" key="1">
    <citation type="journal article" date="2005" name="Science">
        <title>The genome of the basidiomycetous yeast and human pathogen Cryptococcus neoformans.</title>
        <authorList>
            <person name="Loftus B.J."/>
            <person name="Fung E."/>
            <person name="Roncaglia P."/>
            <person name="Rowley D."/>
            <person name="Amedeo P."/>
            <person name="Bruno D."/>
            <person name="Vamathevan J."/>
            <person name="Miranda M."/>
            <person name="Anderson I.J."/>
            <person name="Fraser J.A."/>
            <person name="Allen J.E."/>
            <person name="Bosdet I.E."/>
            <person name="Brent M.R."/>
            <person name="Chiu R."/>
            <person name="Doering T.L."/>
            <person name="Donlin M.J."/>
            <person name="D'Souza C.A."/>
            <person name="Fox D.S."/>
            <person name="Grinberg V."/>
            <person name="Fu J."/>
            <person name="Fukushima M."/>
            <person name="Haas B.J."/>
            <person name="Huang J.C."/>
            <person name="Janbon G."/>
            <person name="Jones S.J."/>
            <person name="Koo H.L."/>
            <person name="Krzywinski M.I."/>
            <person name="Kwon-Chung J.K."/>
            <person name="Lengeler K.B."/>
            <person name="Maiti R."/>
            <person name="Marra M.A."/>
            <person name="Marra R.E."/>
            <person name="Mathewson C.A."/>
            <person name="Mitchell T.G."/>
            <person name="Pertea M."/>
            <person name="Riggs F.R."/>
            <person name="Salzberg S.L."/>
            <person name="Schein J.E."/>
            <person name="Shvartsbeyn A."/>
            <person name="Shin H."/>
            <person name="Shumway M."/>
            <person name="Specht C.A."/>
            <person name="Suh B.B."/>
            <person name="Tenney A."/>
            <person name="Utterback T.R."/>
            <person name="Wickes B.L."/>
            <person name="Wortman J.R."/>
            <person name="Wye N.H."/>
            <person name="Kronstad J.W."/>
            <person name="Lodge J.K."/>
            <person name="Heitman J."/>
            <person name="Davis R.W."/>
            <person name="Fraser C.M."/>
            <person name="Hyman R.W."/>
        </authorList>
    </citation>
    <scope>NUCLEOTIDE SEQUENCE [LARGE SCALE GENOMIC DNA]</scope>
    <source>
        <strain evidence="4">JEC21 / ATCC MYA-565</strain>
    </source>
</reference>
<feature type="compositionally biased region" description="Pro residues" evidence="1">
    <location>
        <begin position="61"/>
        <end position="90"/>
    </location>
</feature>
<evidence type="ECO:0000256" key="1">
    <source>
        <dbReference type="SAM" id="MobiDB-lite"/>
    </source>
</evidence>
<dbReference type="VEuPathDB" id="FungiDB:CNF01230"/>
<dbReference type="EMBL" id="AE017346">
    <property type="protein sequence ID" value="AAW43960.1"/>
    <property type="molecule type" value="Genomic_DNA"/>
</dbReference>
<evidence type="ECO:0000313" key="4">
    <source>
        <dbReference type="Proteomes" id="UP000002149"/>
    </source>
</evidence>
<feature type="region of interest" description="Disordered" evidence="1">
    <location>
        <begin position="28"/>
        <end position="97"/>
    </location>
</feature>
<dbReference type="Pfam" id="PF03732">
    <property type="entry name" value="Retrotrans_gag"/>
    <property type="match status" value="1"/>
</dbReference>
<feature type="region of interest" description="Disordered" evidence="1">
    <location>
        <begin position="268"/>
        <end position="346"/>
    </location>
</feature>
<dbReference type="GeneID" id="3258077"/>
<proteinExistence type="predicted"/>
<name>Q5KFM7_CRYD1</name>
<feature type="compositionally biased region" description="Basic and acidic residues" evidence="1">
    <location>
        <begin position="382"/>
        <end position="423"/>
    </location>
</feature>
<organism evidence="3 4">
    <name type="scientific">Cryptococcus deneoformans (strain JEC21 / ATCC MYA-565)</name>
    <name type="common">Cryptococcus neoformans var. neoformans serotype D</name>
    <dbReference type="NCBI Taxonomy" id="214684"/>
    <lineage>
        <taxon>Eukaryota</taxon>
        <taxon>Fungi</taxon>
        <taxon>Dikarya</taxon>
        <taxon>Basidiomycota</taxon>
        <taxon>Agaricomycotina</taxon>
        <taxon>Tremellomycetes</taxon>
        <taxon>Tremellales</taxon>
        <taxon>Cryptococcaceae</taxon>
        <taxon>Cryptococcus</taxon>
        <taxon>Cryptococcus neoformans species complex</taxon>
    </lineage>
</organism>